<reference evidence="3" key="1">
    <citation type="submission" date="2021-01" db="EMBL/GenBank/DDBJ databases">
        <title>Caligus Genome Assembly.</title>
        <authorList>
            <person name="Gallardo-Escarate C."/>
        </authorList>
    </citation>
    <scope>NUCLEOTIDE SEQUENCE [LARGE SCALE GENOMIC DNA]</scope>
</reference>
<dbReference type="Proteomes" id="UP000595437">
    <property type="component" value="Chromosome 13"/>
</dbReference>
<evidence type="ECO:0000256" key="1">
    <source>
        <dbReference type="SAM" id="MobiDB-lite"/>
    </source>
</evidence>
<feature type="non-terminal residue" evidence="2">
    <location>
        <position position="1"/>
    </location>
</feature>
<gene>
    <name evidence="2" type="ORF">FKW44_018348</name>
</gene>
<feature type="region of interest" description="Disordered" evidence="1">
    <location>
        <begin position="65"/>
        <end position="106"/>
    </location>
</feature>
<organism evidence="2 3">
    <name type="scientific">Caligus rogercresseyi</name>
    <name type="common">Sea louse</name>
    <dbReference type="NCBI Taxonomy" id="217165"/>
    <lineage>
        <taxon>Eukaryota</taxon>
        <taxon>Metazoa</taxon>
        <taxon>Ecdysozoa</taxon>
        <taxon>Arthropoda</taxon>
        <taxon>Crustacea</taxon>
        <taxon>Multicrustacea</taxon>
        <taxon>Hexanauplia</taxon>
        <taxon>Copepoda</taxon>
        <taxon>Siphonostomatoida</taxon>
        <taxon>Caligidae</taxon>
        <taxon>Caligus</taxon>
    </lineage>
</organism>
<protein>
    <submittedName>
        <fullName evidence="2">Uncharacterized protein</fullName>
    </submittedName>
</protein>
<feature type="region of interest" description="Disordered" evidence="1">
    <location>
        <begin position="189"/>
        <end position="221"/>
    </location>
</feature>
<name>A0A7T8GUE3_CALRO</name>
<accession>A0A7T8GUE3</accession>
<evidence type="ECO:0000313" key="3">
    <source>
        <dbReference type="Proteomes" id="UP000595437"/>
    </source>
</evidence>
<dbReference type="AlphaFoldDB" id="A0A7T8GUE3"/>
<feature type="compositionally biased region" description="Low complexity" evidence="1">
    <location>
        <begin position="83"/>
        <end position="96"/>
    </location>
</feature>
<evidence type="ECO:0000313" key="2">
    <source>
        <dbReference type="EMBL" id="QQP37912.1"/>
    </source>
</evidence>
<dbReference type="EMBL" id="CP045902">
    <property type="protein sequence ID" value="QQP37912.1"/>
    <property type="molecule type" value="Genomic_DNA"/>
</dbReference>
<proteinExistence type="predicted"/>
<keyword evidence="3" id="KW-1185">Reference proteome</keyword>
<sequence length="264" mass="28476">ASHVIVVGRDEPSKLGFSQCLNNTHSSALGGHSEEQLSRSQYFMMNTSRLGNSICNATDDSSRPNLGFGTIKSPKLKPRPLLEKSSNNLSSSCENSTYNLSEDSSLDKVRKKLSMPDSDCSLSINDSKILEEALKKKLSSEGQLDLNFISMLMNNSSGGSRNDSTASDAAKKGSADYLVSMILKTLEVSGGGGGKKPSPNASNMSMGTLPPSLRQQPLPIRRKSKSLRWRGLVKRAVTAGHVIPLQFALADLDLRSSRFNPSRA</sequence>